<evidence type="ECO:0000313" key="4">
    <source>
        <dbReference type="Proteomes" id="UP001154095"/>
    </source>
</evidence>
<name>A0AAU9VGS4_9FIRM</name>
<evidence type="ECO:0000259" key="1">
    <source>
        <dbReference type="Pfam" id="PF13175"/>
    </source>
</evidence>
<gene>
    <name evidence="2" type="primary">recF_2</name>
    <name evidence="2" type="ORF">ERYAMS2_00351</name>
    <name evidence="3" type="ORF">ERYAMS_00061</name>
</gene>
<dbReference type="Pfam" id="PF13175">
    <property type="entry name" value="AAA_15"/>
    <property type="match status" value="1"/>
</dbReference>
<dbReference type="PANTHER" id="PTHR40396:SF1">
    <property type="entry name" value="ATPASE AAA-TYPE CORE DOMAIN-CONTAINING PROTEIN"/>
    <property type="match status" value="1"/>
</dbReference>
<evidence type="ECO:0000313" key="5">
    <source>
        <dbReference type="Proteomes" id="UP001154111"/>
    </source>
</evidence>
<dbReference type="PANTHER" id="PTHR40396">
    <property type="entry name" value="ATPASE-LIKE PROTEIN"/>
    <property type="match status" value="1"/>
</dbReference>
<evidence type="ECO:0000313" key="2">
    <source>
        <dbReference type="EMBL" id="CAH2760768.1"/>
    </source>
</evidence>
<dbReference type="EMBL" id="OW659496">
    <property type="protein sequence ID" value="CAH2760782.1"/>
    <property type="molecule type" value="Genomic_DNA"/>
</dbReference>
<dbReference type="AlphaFoldDB" id="A0AAU9VGS4"/>
<feature type="domain" description="Endonuclease GajA/Old nuclease/RecF-like AAA" evidence="1">
    <location>
        <begin position="4"/>
        <end position="67"/>
    </location>
</feature>
<dbReference type="SUPFAM" id="SSF52540">
    <property type="entry name" value="P-loop containing nucleoside triphosphate hydrolases"/>
    <property type="match status" value="2"/>
</dbReference>
<dbReference type="InterPro" id="IPR027417">
    <property type="entry name" value="P-loop_NTPase"/>
</dbReference>
<dbReference type="Proteomes" id="UP001154111">
    <property type="component" value="Chromosome"/>
</dbReference>
<dbReference type="EMBL" id="OW659477">
    <property type="protein sequence ID" value="CAH2760768.1"/>
    <property type="molecule type" value="Genomic_DNA"/>
</dbReference>
<keyword evidence="4" id="KW-1185">Reference proteome</keyword>
<organism evidence="2 5">
    <name type="scientific">Erysipelothrix amsterdamensis</name>
    <dbReference type="NCBI Taxonomy" id="2929157"/>
    <lineage>
        <taxon>Bacteria</taxon>
        <taxon>Bacillati</taxon>
        <taxon>Bacillota</taxon>
        <taxon>Erysipelotrichia</taxon>
        <taxon>Erysipelotrichales</taxon>
        <taxon>Erysipelotrichaceae</taxon>
        <taxon>Erysipelothrix</taxon>
    </lineage>
</organism>
<proteinExistence type="predicted"/>
<dbReference type="RefSeq" id="WP_254007102.1">
    <property type="nucleotide sequence ID" value="NZ_OW659477.1"/>
</dbReference>
<protein>
    <submittedName>
        <fullName evidence="2">AAA family ATPase</fullName>
    </submittedName>
</protein>
<evidence type="ECO:0000313" key="3">
    <source>
        <dbReference type="EMBL" id="CAH2760782.1"/>
    </source>
</evidence>
<dbReference type="Gene3D" id="3.40.50.300">
    <property type="entry name" value="P-loop containing nucleotide triphosphate hydrolases"/>
    <property type="match status" value="1"/>
</dbReference>
<dbReference type="Proteomes" id="UP001154095">
    <property type="component" value="Chromosome"/>
</dbReference>
<accession>A0AAU9VGS4</accession>
<sequence>MFGSLTLKNFRCYKDLRVEFKNKRGTVKPRIYIYGDNASGKSSLLSSFAFLRKMNNGLYLNYLLETRDNPKYDHPSIELFNLRDEAKRHYRIFAQDNMVLAYEMILDGQVFVYEIVFNQYQEIVSESLFKRINNRAIIIFTASPTDFSFGRGMILTKDIPVIQNLYDTYYGEHTMLSILNFIIERQSVYKIAIKYTLLDVCMFIRRMHIGVEPYYDHQAYFNFFTDNNITPFSGTHDPIGKLAFEKAQPLLSALLVTLFPNVIEAYYAFTHKGKDLWEYELKVVKKGIEGNYTIPFGEFPSGTYDFVNKIFALFDALMGSTLIGDDFDLSLHTFLVQHIIEYYMPQIEGQTFLTMDKLSTMNIVDPASIYICSANTDLSYTVNCIEDIAPTQANHNVRNRYEQGVYGELHRPQFVKNDAYFVEFKKWVQQVHRVMYKEDLF</sequence>
<dbReference type="InterPro" id="IPR041685">
    <property type="entry name" value="AAA_GajA/Old/RecF-like"/>
</dbReference>
<reference evidence="2" key="1">
    <citation type="submission" date="2022-04" db="EMBL/GenBank/DDBJ databases">
        <authorList>
            <person name="Forde T."/>
        </authorList>
    </citation>
    <scope>NUCLEOTIDE SEQUENCE</scope>
    <source>
        <strain evidence="2">A18Y016a</strain>
        <strain evidence="3">A18Y020d</strain>
    </source>
</reference>